<evidence type="ECO:0000256" key="1">
    <source>
        <dbReference type="SAM" id="MobiDB-lite"/>
    </source>
</evidence>
<reference evidence="2 3" key="1">
    <citation type="submission" date="2014-06" db="EMBL/GenBank/DDBJ databases">
        <authorList>
            <person name="Swart Estienne"/>
        </authorList>
    </citation>
    <scope>NUCLEOTIDE SEQUENCE [LARGE SCALE GENOMIC DNA]</scope>
    <source>
        <strain evidence="2 3">130c</strain>
    </source>
</reference>
<dbReference type="Proteomes" id="UP000039865">
    <property type="component" value="Unassembled WGS sequence"/>
</dbReference>
<keyword evidence="3" id="KW-1185">Reference proteome</keyword>
<evidence type="ECO:0000313" key="3">
    <source>
        <dbReference type="Proteomes" id="UP000039865"/>
    </source>
</evidence>
<sequence>MRPTDLKFRSPKQRTPEFYNARVTPDGRKLNFVANSLNVKKTFPSQSRFPQYHVWEKVTGKFLGPGSYNDNDNFQVLKAIPCAAIYRNQSLGREAGRPAFIMIGNNLQYEPKFENIHVQRSKERVSVDEVGRVPAISAFGRSSIRQLRKSSTKIAYNPDDISTINHQSFINQSYNANNDSLIAYPHMNRPQSSYQQIRPMSQLAQSEQRVQSANQYVNDDKDKNDSPDNNQKSTFMGMQSRSFLNNSSNKKQDLSQSLGESQMYQNLDNSQIQQMYSNRLLQNAAGDFVNGSRVYYAKTANNFYNLSKGLWRPTKKQRRSGSGLGYNNSGQQLQKSINILQAYGEYDQYKKHTKKGRKFKSGKSQTTSSLGFQQLQQPYQHQIQQQQMQMEHSQQENLQ</sequence>
<organism evidence="2 3">
    <name type="scientific">Stylonychia lemnae</name>
    <name type="common">Ciliate</name>
    <dbReference type="NCBI Taxonomy" id="5949"/>
    <lineage>
        <taxon>Eukaryota</taxon>
        <taxon>Sar</taxon>
        <taxon>Alveolata</taxon>
        <taxon>Ciliophora</taxon>
        <taxon>Intramacronucleata</taxon>
        <taxon>Spirotrichea</taxon>
        <taxon>Stichotrichia</taxon>
        <taxon>Sporadotrichida</taxon>
        <taxon>Oxytrichidae</taxon>
        <taxon>Stylonychinae</taxon>
        <taxon>Stylonychia</taxon>
    </lineage>
</organism>
<proteinExistence type="predicted"/>
<dbReference type="AlphaFoldDB" id="A0A078AN39"/>
<dbReference type="InParanoid" id="A0A078AN39"/>
<dbReference type="OrthoDB" id="319236at2759"/>
<feature type="compositionally biased region" description="Low complexity" evidence="1">
    <location>
        <begin position="373"/>
        <end position="392"/>
    </location>
</feature>
<dbReference type="EMBL" id="CCKQ01011977">
    <property type="protein sequence ID" value="CDW83579.1"/>
    <property type="molecule type" value="Genomic_DNA"/>
</dbReference>
<feature type="region of interest" description="Disordered" evidence="1">
    <location>
        <begin position="216"/>
        <end position="235"/>
    </location>
</feature>
<feature type="compositionally biased region" description="Polar residues" evidence="1">
    <location>
        <begin position="362"/>
        <end position="372"/>
    </location>
</feature>
<evidence type="ECO:0000313" key="2">
    <source>
        <dbReference type="EMBL" id="CDW83579.1"/>
    </source>
</evidence>
<feature type="region of interest" description="Disordered" evidence="1">
    <location>
        <begin position="353"/>
        <end position="399"/>
    </location>
</feature>
<accession>A0A078AN39</accession>
<protein>
    <submittedName>
        <fullName evidence="2">Uncharacterized protein</fullName>
    </submittedName>
</protein>
<name>A0A078AN39_STYLE</name>
<gene>
    <name evidence="2" type="primary">Contig4871.g5206</name>
    <name evidence="2" type="ORF">STYLEM_12627</name>
</gene>